<evidence type="ECO:0000313" key="2">
    <source>
        <dbReference type="EnsemblMetazoa" id="Aqu2.1.39539_001"/>
    </source>
</evidence>
<evidence type="ECO:0000256" key="1">
    <source>
        <dbReference type="SAM" id="MobiDB-lite"/>
    </source>
</evidence>
<dbReference type="AlphaFoldDB" id="A0A1X7VI97"/>
<dbReference type="EnsemblMetazoa" id="Aqu2.1.39539_001">
    <property type="protein sequence ID" value="Aqu2.1.39539_001"/>
    <property type="gene ID" value="Aqu2.1.39539"/>
</dbReference>
<reference evidence="2" key="1">
    <citation type="submission" date="2017-05" db="UniProtKB">
        <authorList>
            <consortium name="EnsemblMetazoa"/>
        </authorList>
    </citation>
    <scope>IDENTIFICATION</scope>
</reference>
<protein>
    <submittedName>
        <fullName evidence="2">Uncharacterized protein</fullName>
    </submittedName>
</protein>
<dbReference type="InParanoid" id="A0A1X7VI97"/>
<feature type="region of interest" description="Disordered" evidence="1">
    <location>
        <begin position="1"/>
        <end position="40"/>
    </location>
</feature>
<sequence>MRRQRQPVDYKEESSSVVNTTSDHEVEESSGSSSEKEYTCKEQAPDILDTALLQGIPDVLMSLGDLPIVVVEGNLMKEIPSKDASESDVGQLLFYVMGSMIKLSYKEEQHILGILIQGNSSYYVMERGIREMEIRLT</sequence>
<feature type="compositionally biased region" description="Basic and acidic residues" evidence="1">
    <location>
        <begin position="1"/>
        <end position="14"/>
    </location>
</feature>
<name>A0A1X7VI97_AMPQE</name>
<accession>A0A1X7VI97</accession>
<organism evidence="2">
    <name type="scientific">Amphimedon queenslandica</name>
    <name type="common">Sponge</name>
    <dbReference type="NCBI Taxonomy" id="400682"/>
    <lineage>
        <taxon>Eukaryota</taxon>
        <taxon>Metazoa</taxon>
        <taxon>Porifera</taxon>
        <taxon>Demospongiae</taxon>
        <taxon>Heteroscleromorpha</taxon>
        <taxon>Haplosclerida</taxon>
        <taxon>Niphatidae</taxon>
        <taxon>Amphimedon</taxon>
    </lineage>
</organism>
<proteinExistence type="predicted"/>